<dbReference type="NCBIfam" id="TIGR04131">
    <property type="entry name" value="Bac_Flav_CTERM"/>
    <property type="match status" value="1"/>
</dbReference>
<dbReference type="InterPro" id="IPR049804">
    <property type="entry name" value="Choice_anch_L"/>
</dbReference>
<keyword evidence="3" id="KW-1185">Reference proteome</keyword>
<dbReference type="Proteomes" id="UP001596997">
    <property type="component" value="Unassembled WGS sequence"/>
</dbReference>
<dbReference type="EMBL" id="JBHTJM010000010">
    <property type="protein sequence ID" value="MFD0964968.1"/>
    <property type="molecule type" value="Genomic_DNA"/>
</dbReference>
<comment type="caution">
    <text evidence="2">The sequence shown here is derived from an EMBL/GenBank/DDBJ whole genome shotgun (WGS) entry which is preliminary data.</text>
</comment>
<sequence>MPQKIFYFFLLLSCLGYSQTVSVDDSTYNATDLANLLLNGSCIDPENAAYSSAQSVAYFNNNNGTFPLSEGIIIRSGIAAHTAGMYTDTNLSSSINNVNDPDLDAIADAVSGQNGTITDTAFLQFDFTPISSDFNFNFIFASNEYGQWQCGFSDVFAFLITDLNTNTTTNLAVIPGTTTPVTVTTVRDNAHNNGCTSENANLFDTYNVNNPAASTINMRGYTTTMSASSSLIPGNPYRIRLAIGDFNNQDFDSAVFIDSGSFTTSIDLGNDQQLCDGDQLIITTGLDENEYTHVWTENGNPSTETSNTLTITSAGTYAVSATKNNTNCIIQDEIIITDLSYNTPSDLFNCDTGASSYSFNLTQNDLTSLGLDPAIYEIEYYNNSTNTYPGNPIPVNQVTNYSNNGNPEEIIIKIKNINNNNYCNANLTFDLLLSDAPDANDNPDDIELCDGVTGLIDLTTQNNQILNGLAPAGHNVIYFTSQTDAQNNQNTIGNSIDSTSINGSITIWVRVENANNTSCFDITSFDIIINPLPSVTEQPDVVVCSQYTLPDNLQANESYYNASGGPNGGGQQLNPNDIIDVGGTYYVYIIDDNGCENESDFLVHIIEDYTIPINYCDQMVIPPPLEGVDSNFYTEASQGGTLIPEGTVISINQNGDLEYQGLGITVSGNTDTIYYYAEINGVFCVEIPFPISIFASPPVDEPEDVTTCLSYTLPALTNGTYSGYNAGDNITSSQTITITNTEDNNTTNLAGDPIIHTCTSTSSFVVTIINNPPNLTECGSYTLPDLEVGEYYFEANGQGIVIPQGTTINLNENGDLVFEGINITITGNTDDIYVFAPDTENTVNCTTNMFFTLTINPIPPVDTSDNIVRCTTDSYTLPTLTNGNYYTEASGQGTLIPQGTIISLNNTSGDLEYSNGLGTLNPGTGNINTIHIYNQVNGCDSPPSSFTVEIRPLPAIDNLADVYQCDPYTLVSLTNGNYYTEPNGQGDIVQAGEVITEITTLYIFNEWNDLAGCTNETTLTINVLGVNVGTIEDVNECDSYTLPPLSIGSYYSQQQTFPPNPADEIATGTTFTINSPAPNPVYVYAYNEDRVVCESQTSFTITLTETPNLPSFSNETVCGSYTLPSLDNSSYNASYFSQANGTSPITNNTIINSSNEIETHTIYVYATAFGNTNCSDEESFTVTIHPLQDLEVQGGIICVDPVTGIAAPGDELILSSNLSPAEYTVNWYLNGNLVHTGANYSANEAGTYTVEPIRITPDSPPDCGYNTTTVDVDHSSVAIVNPETDVIISDYFEDNSMVTINISGGFGEYIYQLDNEQPQISNVFTNIPSGDHTIYVIDTKNGCGTTPVDITVVNYPKFFSPNNDGANDYWNIWDLSSQPDAEIFIFDRFGKFLKQIKPSGPGWDGTYNGAPHFSDDYWFLVKYLNRQGEEREFRAHFSLKR</sequence>
<name>A0ABW3I535_9FLAO</name>
<dbReference type="NCBIfam" id="NF038133">
    <property type="entry name" value="choice_anch_L"/>
    <property type="match status" value="1"/>
</dbReference>
<keyword evidence="1" id="KW-0732">Signal</keyword>
<proteinExistence type="predicted"/>
<organism evidence="2 3">
    <name type="scientific">Pseudofulvibacter geojedonensis</name>
    <dbReference type="NCBI Taxonomy" id="1123758"/>
    <lineage>
        <taxon>Bacteria</taxon>
        <taxon>Pseudomonadati</taxon>
        <taxon>Bacteroidota</taxon>
        <taxon>Flavobacteriia</taxon>
        <taxon>Flavobacteriales</taxon>
        <taxon>Flavobacteriaceae</taxon>
        <taxon>Pseudofulvibacter</taxon>
    </lineage>
</organism>
<evidence type="ECO:0000256" key="1">
    <source>
        <dbReference type="SAM" id="SignalP"/>
    </source>
</evidence>
<dbReference type="Pfam" id="PF13585">
    <property type="entry name" value="CHU_C"/>
    <property type="match status" value="1"/>
</dbReference>
<dbReference type="InterPro" id="IPR026341">
    <property type="entry name" value="T9SS_type_B"/>
</dbReference>
<feature type="chain" id="PRO_5045261019" evidence="1">
    <location>
        <begin position="24"/>
        <end position="1441"/>
    </location>
</feature>
<feature type="signal peptide" evidence="1">
    <location>
        <begin position="1"/>
        <end position="23"/>
    </location>
</feature>
<evidence type="ECO:0000313" key="2">
    <source>
        <dbReference type="EMBL" id="MFD0964968.1"/>
    </source>
</evidence>
<dbReference type="RefSeq" id="WP_377716655.1">
    <property type="nucleotide sequence ID" value="NZ_JBHTJM010000010.1"/>
</dbReference>
<evidence type="ECO:0000313" key="3">
    <source>
        <dbReference type="Proteomes" id="UP001596997"/>
    </source>
</evidence>
<gene>
    <name evidence="2" type="ORF">ACFQ1O_13205</name>
</gene>
<accession>A0ABW3I535</accession>
<reference evidence="3" key="1">
    <citation type="journal article" date="2019" name="Int. J. Syst. Evol. Microbiol.">
        <title>The Global Catalogue of Microorganisms (GCM) 10K type strain sequencing project: providing services to taxonomists for standard genome sequencing and annotation.</title>
        <authorList>
            <consortium name="The Broad Institute Genomics Platform"/>
            <consortium name="The Broad Institute Genome Sequencing Center for Infectious Disease"/>
            <person name="Wu L."/>
            <person name="Ma J."/>
        </authorList>
    </citation>
    <scope>NUCLEOTIDE SEQUENCE [LARGE SCALE GENOMIC DNA]</scope>
    <source>
        <strain evidence="3">CCUG 62114</strain>
    </source>
</reference>
<protein>
    <submittedName>
        <fullName evidence="2">Choice-of-anchor L domain-containing protein</fullName>
    </submittedName>
</protein>